<organism evidence="1 2">
    <name type="scientific">Polarella glacialis</name>
    <name type="common">Dinoflagellate</name>
    <dbReference type="NCBI Taxonomy" id="89957"/>
    <lineage>
        <taxon>Eukaryota</taxon>
        <taxon>Sar</taxon>
        <taxon>Alveolata</taxon>
        <taxon>Dinophyceae</taxon>
        <taxon>Suessiales</taxon>
        <taxon>Suessiaceae</taxon>
        <taxon>Polarella</taxon>
    </lineage>
</organism>
<comment type="caution">
    <text evidence="1">The sequence shown here is derived from an EMBL/GenBank/DDBJ whole genome shotgun (WGS) entry which is preliminary data.</text>
</comment>
<dbReference type="EMBL" id="CAJNNV010008287">
    <property type="protein sequence ID" value="CAE8596023.1"/>
    <property type="molecule type" value="Genomic_DNA"/>
</dbReference>
<feature type="non-terminal residue" evidence="1">
    <location>
        <position position="1"/>
    </location>
</feature>
<proteinExistence type="predicted"/>
<name>A0A813E261_POLGL</name>
<evidence type="ECO:0000313" key="2">
    <source>
        <dbReference type="Proteomes" id="UP000654075"/>
    </source>
</evidence>
<keyword evidence="2" id="KW-1185">Reference proteome</keyword>
<gene>
    <name evidence="1" type="ORF">PGLA1383_LOCUS14496</name>
</gene>
<sequence length="52" mass="5317">MGLQSSSNAFVLSATPELHASLRPTAVQPPAQRLVLSSRQGPGLAAVQTGAF</sequence>
<accession>A0A813E261</accession>
<reference evidence="1" key="1">
    <citation type="submission" date="2021-02" db="EMBL/GenBank/DDBJ databases">
        <authorList>
            <person name="Dougan E. K."/>
            <person name="Rhodes N."/>
            <person name="Thang M."/>
            <person name="Chan C."/>
        </authorList>
    </citation>
    <scope>NUCLEOTIDE SEQUENCE</scope>
</reference>
<dbReference type="Proteomes" id="UP000654075">
    <property type="component" value="Unassembled WGS sequence"/>
</dbReference>
<evidence type="ECO:0000313" key="1">
    <source>
        <dbReference type="EMBL" id="CAE8596023.1"/>
    </source>
</evidence>
<dbReference type="AlphaFoldDB" id="A0A813E261"/>
<protein>
    <submittedName>
        <fullName evidence="1">Uncharacterized protein</fullName>
    </submittedName>
</protein>